<dbReference type="RefSeq" id="WP_317070659.1">
    <property type="nucleotide sequence ID" value="NZ_JAWHVN010000024.1"/>
</dbReference>
<gene>
    <name evidence="1" type="ORF">RZO27_03810</name>
</gene>
<name>A0ABD5GNP0_9LACT</name>
<comment type="caution">
    <text evidence="1">The sequence shown here is derived from an EMBL/GenBank/DDBJ whole genome shotgun (WGS) entry which is preliminary data.</text>
</comment>
<dbReference type="AlphaFoldDB" id="A0ABD5GNP0"/>
<dbReference type="Proteomes" id="UP001186159">
    <property type="component" value="Unassembled WGS sequence"/>
</dbReference>
<accession>A0ABD5GNP0</accession>
<protein>
    <submittedName>
        <fullName evidence="1">Uncharacterized protein</fullName>
    </submittedName>
</protein>
<proteinExistence type="predicted"/>
<evidence type="ECO:0000313" key="1">
    <source>
        <dbReference type="EMBL" id="MDV2618257.1"/>
    </source>
</evidence>
<dbReference type="EMBL" id="JAWHVN010000024">
    <property type="protein sequence ID" value="MDV2618257.1"/>
    <property type="molecule type" value="Genomic_DNA"/>
</dbReference>
<dbReference type="Gene3D" id="3.40.50.300">
    <property type="entry name" value="P-loop containing nucleotide triphosphate hydrolases"/>
    <property type="match status" value="2"/>
</dbReference>
<reference evidence="1 2" key="1">
    <citation type="submission" date="2023-10" db="EMBL/GenBank/DDBJ databases">
        <title>Production of high quality cheese from raw caw milk (raw cheese).</title>
        <authorList>
            <person name="Samouris G."/>
        </authorList>
    </citation>
    <scope>NUCLEOTIDE SEQUENCE [LARGE SCALE GENOMIC DNA]</scope>
    <source>
        <strain evidence="1 2">MRS-5</strain>
    </source>
</reference>
<sequence length="645" mass="73211">MSNLKTYIKKGYDPEFLSRVQPQGGMNIKSWYIEYGDGCATCVVVTGYPTSGLSNMYLKSLLQQPQVIGFQSTESFESEKIAEAANKSINEKESRINPNANNTDNIKENKEIIDLYDLVDDVTRKNEAMKGISIRLWVYDLTPELLAAQVKKVRDGMSQFKAEVLLDELEMQIESIYTRPNKQKKIIGGRPNRPIKSYDLAGGYYYDHEKLEDPHGTLFGKTATNGAVIFDYFKNDPNRTNSFMLVSGTPKMGQGTFVTALLDNAFAEGHYIRNIKTDTKPHLNTYTENNAGLVVELSGGSNLINPFHIFPAASDKTGQVDEIKSFRLHLAKLKNLYEALTPSATDNHFRVFRSLVRGFYCQYPNENDPLWYLNPKRHLDKLKATKIPYEDYPKLSNFISFVESARITERDPDIKSIMFSIKETFEELLQSQPDMFEGTTNPAFKGLSDERLVTYDLSGLVGQPEYLNAQLFSVLALISYDVVENGKRQRDRLQKHPRMLESDVDQIVVNITNISQLLSPRYPSASELMNDLVESLSQNYAGVIVQAPNVQALLARAGSGEGDKRHYIAMNSLFDKMTYRVFAQLGVNDKNLLEEVLKEELGQHELNAITNFEQRQLYLGIHGRRGIIFTQEYESEDLAEYGGWH</sequence>
<dbReference type="InterPro" id="IPR027417">
    <property type="entry name" value="P-loop_NTPase"/>
</dbReference>
<organism evidence="1 2">
    <name type="scientific">Lactococcus lactis</name>
    <dbReference type="NCBI Taxonomy" id="1358"/>
    <lineage>
        <taxon>Bacteria</taxon>
        <taxon>Bacillati</taxon>
        <taxon>Bacillota</taxon>
        <taxon>Bacilli</taxon>
        <taxon>Lactobacillales</taxon>
        <taxon>Streptococcaceae</taxon>
        <taxon>Lactococcus</taxon>
    </lineage>
</organism>
<evidence type="ECO:0000313" key="2">
    <source>
        <dbReference type="Proteomes" id="UP001186159"/>
    </source>
</evidence>